<evidence type="ECO:0000259" key="6">
    <source>
        <dbReference type="Pfam" id="PF07782"/>
    </source>
</evidence>
<dbReference type="Proteomes" id="UP001176940">
    <property type="component" value="Unassembled WGS sequence"/>
</dbReference>
<dbReference type="PANTHER" id="PTHR21041:SF3">
    <property type="entry name" value="OSTEOCLAST STIMULATORY TRANSMEMBRANE PROTEIN"/>
    <property type="match status" value="1"/>
</dbReference>
<protein>
    <recommendedName>
        <fullName evidence="6">Dendritic cell-specific transmembrane protein-like domain-containing protein</fullName>
    </recommendedName>
</protein>
<name>A0ABN9LYI6_9NEOB</name>
<dbReference type="InterPro" id="IPR051856">
    <property type="entry name" value="CSR-E3_Ligase_Protein"/>
</dbReference>
<evidence type="ECO:0000256" key="2">
    <source>
        <dbReference type="ARBA" id="ARBA00022692"/>
    </source>
</evidence>
<accession>A0ABN9LYI6</accession>
<evidence type="ECO:0000256" key="1">
    <source>
        <dbReference type="ARBA" id="ARBA00004141"/>
    </source>
</evidence>
<feature type="transmembrane region" description="Helical" evidence="5">
    <location>
        <begin position="183"/>
        <end position="203"/>
    </location>
</feature>
<keyword evidence="2 5" id="KW-0812">Transmembrane</keyword>
<dbReference type="EMBL" id="CAUEEQ010038223">
    <property type="protein sequence ID" value="CAJ0954290.1"/>
    <property type="molecule type" value="Genomic_DNA"/>
</dbReference>
<reference evidence="7" key="1">
    <citation type="submission" date="2023-07" db="EMBL/GenBank/DDBJ databases">
        <authorList>
            <person name="Stuckert A."/>
        </authorList>
    </citation>
    <scope>NUCLEOTIDE SEQUENCE</scope>
</reference>
<sequence>MFMALNILPNIFRNLKNIFNIIRCISQHSSEEVLNSTSTFRDLTIELRNIIKKTADVMAGLQLKFSPEVKLLANINTSLVSNQISAVGNNMKKDFETMELAFKDLHLVANRVIAGCFIFYVLYNSTWYLRNYLTNIKFDNKYITRQLVEMAQKNNITDLNNCSSLRLIKSTGFKMSRKELGSILFRLLSILVFALLSVLILAMDHIVFHLAVKVGNWVEKLPTMQVTFYMNYNSQVSLRPFIQFRNGALLDIEHQLNFTFFPEHCKLPASPPDPSVTASIVFIYGILLVVVCLETYAQRLCRKISAMFYRSREEERISFLFDQIVKN</sequence>
<comment type="caution">
    <text evidence="7">The sequence shown here is derived from an EMBL/GenBank/DDBJ whole genome shotgun (WGS) entry which is preliminary data.</text>
</comment>
<evidence type="ECO:0000313" key="7">
    <source>
        <dbReference type="EMBL" id="CAJ0954290.1"/>
    </source>
</evidence>
<evidence type="ECO:0000256" key="5">
    <source>
        <dbReference type="SAM" id="Phobius"/>
    </source>
</evidence>
<dbReference type="Pfam" id="PF07782">
    <property type="entry name" value="DC_STAMP"/>
    <property type="match status" value="1"/>
</dbReference>
<evidence type="ECO:0000256" key="4">
    <source>
        <dbReference type="ARBA" id="ARBA00023136"/>
    </source>
</evidence>
<feature type="transmembrane region" description="Helical" evidence="5">
    <location>
        <begin position="276"/>
        <end position="297"/>
    </location>
</feature>
<gene>
    <name evidence="7" type="ORF">RIMI_LOCUS14666155</name>
</gene>
<evidence type="ECO:0000256" key="3">
    <source>
        <dbReference type="ARBA" id="ARBA00022989"/>
    </source>
</evidence>
<feature type="domain" description="Dendritic cell-specific transmembrane protein-like" evidence="6">
    <location>
        <begin position="138"/>
        <end position="321"/>
    </location>
</feature>
<keyword evidence="3 5" id="KW-1133">Transmembrane helix</keyword>
<keyword evidence="8" id="KW-1185">Reference proteome</keyword>
<comment type="subcellular location">
    <subcellularLocation>
        <location evidence="1">Membrane</location>
        <topology evidence="1">Multi-pass membrane protein</topology>
    </subcellularLocation>
</comment>
<feature type="transmembrane region" description="Helical" evidence="5">
    <location>
        <begin position="105"/>
        <end position="123"/>
    </location>
</feature>
<dbReference type="InterPro" id="IPR012858">
    <property type="entry name" value="DC_STAMP-like"/>
</dbReference>
<proteinExistence type="predicted"/>
<evidence type="ECO:0000313" key="8">
    <source>
        <dbReference type="Proteomes" id="UP001176940"/>
    </source>
</evidence>
<dbReference type="PANTHER" id="PTHR21041">
    <property type="entry name" value="DENDRITIC CELL-SPECIFIC TRANSMEMBRANE PROTEIN"/>
    <property type="match status" value="1"/>
</dbReference>
<keyword evidence="4 5" id="KW-0472">Membrane</keyword>
<organism evidence="7 8">
    <name type="scientific">Ranitomeya imitator</name>
    <name type="common">mimic poison frog</name>
    <dbReference type="NCBI Taxonomy" id="111125"/>
    <lineage>
        <taxon>Eukaryota</taxon>
        <taxon>Metazoa</taxon>
        <taxon>Chordata</taxon>
        <taxon>Craniata</taxon>
        <taxon>Vertebrata</taxon>
        <taxon>Euteleostomi</taxon>
        <taxon>Amphibia</taxon>
        <taxon>Batrachia</taxon>
        <taxon>Anura</taxon>
        <taxon>Neobatrachia</taxon>
        <taxon>Hyloidea</taxon>
        <taxon>Dendrobatidae</taxon>
        <taxon>Dendrobatinae</taxon>
        <taxon>Ranitomeya</taxon>
    </lineage>
</organism>